<comment type="caution">
    <text evidence="1">The sequence shown here is derived from an EMBL/GenBank/DDBJ whole genome shotgun (WGS) entry which is preliminary data.</text>
</comment>
<organism evidence="1 2">
    <name type="scientific">Luteibacter yeojuensis</name>
    <dbReference type="NCBI Taxonomy" id="345309"/>
    <lineage>
        <taxon>Bacteria</taxon>
        <taxon>Pseudomonadati</taxon>
        <taxon>Pseudomonadota</taxon>
        <taxon>Gammaproteobacteria</taxon>
        <taxon>Lysobacterales</taxon>
        <taxon>Rhodanobacteraceae</taxon>
        <taxon>Luteibacter</taxon>
    </lineage>
</organism>
<sequence length="239" mass="26989">MLHVILKALEAHGGLERWQSVTKITANFLPNGLALKLRGQEAFAGKPTRVAVDTRRQHVSIEPFIHASHIGLYTPGRTAVVTADGRLIEELDDPRDSFRPDTAWSRTQLVYFVGHAVWTYFNLPFLLDSSEVRVEPLSPWIEGEETWQVVKVTFPGTMATVASEQLLYFDETGLLRREDYAVEVAGTDPVAHYLDRYETFNGFAFPTRRRIYLKSPEGAPLRDMVIMSADLSDYTITCA</sequence>
<dbReference type="Proteomes" id="UP000033651">
    <property type="component" value="Unassembled WGS sequence"/>
</dbReference>
<dbReference type="EMBL" id="JZRB01000018">
    <property type="protein sequence ID" value="KJV34824.1"/>
    <property type="molecule type" value="Genomic_DNA"/>
</dbReference>
<reference evidence="1 2" key="1">
    <citation type="submission" date="2015-03" db="EMBL/GenBank/DDBJ databases">
        <title>Draft genome sequence of Luteibacter yeojuensis strain SU11.</title>
        <authorList>
            <person name="Sulaiman J."/>
            <person name="Priya K."/>
            <person name="Chan K.-G."/>
        </authorList>
    </citation>
    <scope>NUCLEOTIDE SEQUENCE [LARGE SCALE GENOMIC DNA]</scope>
    <source>
        <strain evidence="1 2">SU11</strain>
    </source>
</reference>
<dbReference type="AlphaFoldDB" id="A0A0F3KXI5"/>
<name>A0A0F3KXI5_9GAMM</name>
<evidence type="ECO:0000313" key="2">
    <source>
        <dbReference type="Proteomes" id="UP000033651"/>
    </source>
</evidence>
<evidence type="ECO:0000313" key="1">
    <source>
        <dbReference type="EMBL" id="KJV34824.1"/>
    </source>
</evidence>
<proteinExistence type="predicted"/>
<accession>A0A0F3KXI5</accession>
<dbReference type="PATRIC" id="fig|345309.4.peg.1161"/>
<keyword evidence="2" id="KW-1185">Reference proteome</keyword>
<protein>
    <submittedName>
        <fullName evidence="1">Uncharacterized protein</fullName>
    </submittedName>
</protein>
<gene>
    <name evidence="1" type="ORF">VI08_09615</name>
</gene>